<evidence type="ECO:0000313" key="2">
    <source>
        <dbReference type="Proteomes" id="UP000801492"/>
    </source>
</evidence>
<protein>
    <submittedName>
        <fullName evidence="1">Uncharacterized protein</fullName>
    </submittedName>
</protein>
<proteinExistence type="predicted"/>
<gene>
    <name evidence="1" type="ORF">ILUMI_01628</name>
</gene>
<dbReference type="EMBL" id="VTPC01000741">
    <property type="protein sequence ID" value="KAF2904546.1"/>
    <property type="molecule type" value="Genomic_DNA"/>
</dbReference>
<evidence type="ECO:0000313" key="1">
    <source>
        <dbReference type="EMBL" id="KAF2904546.1"/>
    </source>
</evidence>
<accession>A0A8K0GM23</accession>
<keyword evidence="2" id="KW-1185">Reference proteome</keyword>
<dbReference type="Proteomes" id="UP000801492">
    <property type="component" value="Unassembled WGS sequence"/>
</dbReference>
<reference evidence="1" key="1">
    <citation type="submission" date="2019-08" db="EMBL/GenBank/DDBJ databases">
        <title>The genome of the North American firefly Photinus pyralis.</title>
        <authorList>
            <consortium name="Photinus pyralis genome working group"/>
            <person name="Fallon T.R."/>
            <person name="Sander Lower S.E."/>
            <person name="Weng J.-K."/>
        </authorList>
    </citation>
    <scope>NUCLEOTIDE SEQUENCE</scope>
    <source>
        <strain evidence="1">TRF0915ILg1</strain>
        <tissue evidence="1">Whole body</tissue>
    </source>
</reference>
<comment type="caution">
    <text evidence="1">The sequence shown here is derived from an EMBL/GenBank/DDBJ whole genome shotgun (WGS) entry which is preliminary data.</text>
</comment>
<sequence>MEIERYAIFGMVGRRGVQSFTDFTASTGRKSTSTLATSAPKYTDELRLISSFIPYHSPPLSRHGYAGVPEILFKTLKDHHLTILTGHGDIQMGHLLPRRGCYRTYHHHPKALRGRSKKQEKQLVSGFDGQSFMDDVKVLVQLRKEKNNRKSLRARKQTKRAIFGDDEELEDPYTLACI</sequence>
<organism evidence="1 2">
    <name type="scientific">Ignelater luminosus</name>
    <name type="common">Cucubano</name>
    <name type="synonym">Pyrophorus luminosus</name>
    <dbReference type="NCBI Taxonomy" id="2038154"/>
    <lineage>
        <taxon>Eukaryota</taxon>
        <taxon>Metazoa</taxon>
        <taxon>Ecdysozoa</taxon>
        <taxon>Arthropoda</taxon>
        <taxon>Hexapoda</taxon>
        <taxon>Insecta</taxon>
        <taxon>Pterygota</taxon>
        <taxon>Neoptera</taxon>
        <taxon>Endopterygota</taxon>
        <taxon>Coleoptera</taxon>
        <taxon>Polyphaga</taxon>
        <taxon>Elateriformia</taxon>
        <taxon>Elateroidea</taxon>
        <taxon>Elateridae</taxon>
        <taxon>Agrypninae</taxon>
        <taxon>Pyrophorini</taxon>
        <taxon>Ignelater</taxon>
    </lineage>
</organism>
<name>A0A8K0GM23_IGNLU</name>
<dbReference type="AlphaFoldDB" id="A0A8K0GM23"/>